<evidence type="ECO:0000313" key="2">
    <source>
        <dbReference type="Proteomes" id="UP000655420"/>
    </source>
</evidence>
<dbReference type="Pfam" id="PF10722">
    <property type="entry name" value="YbjN"/>
    <property type="match status" value="1"/>
</dbReference>
<organism evidence="1 2">
    <name type="scientific">Thermohalobaculum xanthum</name>
    <dbReference type="NCBI Taxonomy" id="2753746"/>
    <lineage>
        <taxon>Bacteria</taxon>
        <taxon>Pseudomonadati</taxon>
        <taxon>Pseudomonadota</taxon>
        <taxon>Alphaproteobacteria</taxon>
        <taxon>Rhodobacterales</taxon>
        <taxon>Paracoccaceae</taxon>
        <taxon>Thermohalobaculum</taxon>
    </lineage>
</organism>
<sequence>MTAVEQDFIAADVHPIDMVETLAEQCRWDFDRLGEDQIAMAIEGSWRTYSLSLAWSGYDDMLRLVCSFELDPAQARRPEVVRLIHMINDKIWNGSFVHWADQGMLAFRYGLTLAGGATATPEQIEAMVLSAVALSERFYPAFQLVGWGDEAPETALRVAIEEHYGTA</sequence>
<gene>
    <name evidence="1" type="ORF">H0I76_09435</name>
</gene>
<evidence type="ECO:0000313" key="1">
    <source>
        <dbReference type="EMBL" id="MBK0399412.1"/>
    </source>
</evidence>
<dbReference type="Proteomes" id="UP000655420">
    <property type="component" value="Unassembled WGS sequence"/>
</dbReference>
<reference evidence="1" key="1">
    <citation type="submission" date="2020-12" db="EMBL/GenBank/DDBJ databases">
        <title>Bacterial taxonomy.</title>
        <authorList>
            <person name="Pan X."/>
        </authorList>
    </citation>
    <scope>NUCLEOTIDE SEQUENCE</scope>
    <source>
        <strain evidence="1">M0105</strain>
    </source>
</reference>
<name>A0A8J7M7P5_9RHOB</name>
<accession>A0A8J7M7P5</accession>
<dbReference type="CDD" id="cd17033">
    <property type="entry name" value="DR1245-like"/>
    <property type="match status" value="1"/>
</dbReference>
<dbReference type="AlphaFoldDB" id="A0A8J7M7P5"/>
<comment type="caution">
    <text evidence="1">The sequence shown here is derived from an EMBL/GenBank/DDBJ whole genome shotgun (WGS) entry which is preliminary data.</text>
</comment>
<dbReference type="InterPro" id="IPR019660">
    <property type="entry name" value="Put_sensory_transdc_reg_YbjN"/>
</dbReference>
<protein>
    <submittedName>
        <fullName evidence="1">YbjN domain-containing protein</fullName>
    </submittedName>
</protein>
<keyword evidence="2" id="KW-1185">Reference proteome</keyword>
<dbReference type="RefSeq" id="WP_200609620.1">
    <property type="nucleotide sequence ID" value="NZ_JAEHHL010000005.1"/>
</dbReference>
<dbReference type="EMBL" id="JAEHHL010000005">
    <property type="protein sequence ID" value="MBK0399412.1"/>
    <property type="molecule type" value="Genomic_DNA"/>
</dbReference>
<proteinExistence type="predicted"/>